<dbReference type="Pfam" id="PF00732">
    <property type="entry name" value="GMC_oxred_N"/>
    <property type="match status" value="1"/>
</dbReference>
<dbReference type="Gene3D" id="3.50.50.60">
    <property type="entry name" value="FAD/NAD(P)-binding domain"/>
    <property type="match status" value="2"/>
</dbReference>
<keyword evidence="5" id="KW-1185">Reference proteome</keyword>
<dbReference type="Proteomes" id="UP001642540">
    <property type="component" value="Unassembled WGS sequence"/>
</dbReference>
<feature type="domain" description="Glucose-methanol-choline oxidoreductase C-terminal" evidence="3">
    <location>
        <begin position="461"/>
        <end position="599"/>
    </location>
</feature>
<evidence type="ECO:0000256" key="1">
    <source>
        <dbReference type="ARBA" id="ARBA00010790"/>
    </source>
</evidence>
<dbReference type="PANTHER" id="PTHR11552:SF227">
    <property type="entry name" value="GLUCOSE DEHYDROGENASE [FAD, QUINONE]-LIKE PROTEIN"/>
    <property type="match status" value="1"/>
</dbReference>
<dbReference type="PANTHER" id="PTHR11552">
    <property type="entry name" value="GLUCOSE-METHANOL-CHOLINE GMC OXIDOREDUCTASE"/>
    <property type="match status" value="1"/>
</dbReference>
<dbReference type="PIRSF" id="PIRSF000137">
    <property type="entry name" value="Alcohol_oxidase"/>
    <property type="match status" value="1"/>
</dbReference>
<gene>
    <name evidence="4" type="ORF">ODALV1_LOCUS8747</name>
</gene>
<dbReference type="SUPFAM" id="SSF51905">
    <property type="entry name" value="FAD/NAD(P)-binding domain"/>
    <property type="match status" value="1"/>
</dbReference>
<sequence length="616" mass="68262">MVLALEAFEGLKALIETPLIQPIVVPIIYLLVNSLGTILSFWNKADRIQDEADSQNIKIPKTYDFIIVGAGSGGSLLANRLSRNYNVLLLEAGGSPNPVQVNFNILFQRTKPTKSTKPYINIFTVYTSYSICLDKPPRGGLDVPNGTSKQSSWSVGLGLGGSGTHNLMIHLRGHKKDFDNWGNITGDPSWSWEGVLPYFKSYEDYEIPGDNVNHGYGGDLRIEAPDYLGRGRDFVEAGREMGYPNVDVNAPFVEGFDIIRYPTKKGVRQAPYKAFLEPILSRSTLTILKFAHVNKVLFKNGNVAYGVEYDRHGRTYVAEARREVIVSGGTIPVISDLPVGSNLQDHLGVYLSPFYINKGLGNYLERDFTLGALVKWFTLGRGVFSSSGCEATGIFSSELAKARGEGDWPDLQLFSYGFTNFRGASEIISNSFNLRLDEMTKYMANDVGIDSLYIGVTGARPLSRGFVKLGGNSPYDKPIIDPNYLSDPEQIDLKVLIEGVEKAMFLMENTTASQRIGARFTTNRLPGCEHLPFRTTPYWECFVRRYSITLHHPVGTASMGSVVDTKLRVLGTQNLRVVDASVQPVVVVTNTQASTLMIAEKAADMIHRYWDNENLI</sequence>
<organism evidence="4 5">
    <name type="scientific">Orchesella dallaii</name>
    <dbReference type="NCBI Taxonomy" id="48710"/>
    <lineage>
        <taxon>Eukaryota</taxon>
        <taxon>Metazoa</taxon>
        <taxon>Ecdysozoa</taxon>
        <taxon>Arthropoda</taxon>
        <taxon>Hexapoda</taxon>
        <taxon>Collembola</taxon>
        <taxon>Entomobryomorpha</taxon>
        <taxon>Entomobryoidea</taxon>
        <taxon>Orchesellidae</taxon>
        <taxon>Orchesellinae</taxon>
        <taxon>Orchesella</taxon>
    </lineage>
</organism>
<evidence type="ECO:0000259" key="2">
    <source>
        <dbReference type="Pfam" id="PF00732"/>
    </source>
</evidence>
<dbReference type="EMBL" id="CAXLJM020000026">
    <property type="protein sequence ID" value="CAL8094306.1"/>
    <property type="molecule type" value="Genomic_DNA"/>
</dbReference>
<feature type="domain" description="Glucose-methanol-choline oxidoreductase N-terminal" evidence="2">
    <location>
        <begin position="63"/>
        <end position="346"/>
    </location>
</feature>
<dbReference type="Gene3D" id="3.30.560.10">
    <property type="entry name" value="Glucose Oxidase, domain 3"/>
    <property type="match status" value="2"/>
</dbReference>
<accession>A0ABP1Q954</accession>
<evidence type="ECO:0008006" key="6">
    <source>
        <dbReference type="Google" id="ProtNLM"/>
    </source>
</evidence>
<evidence type="ECO:0000313" key="5">
    <source>
        <dbReference type="Proteomes" id="UP001642540"/>
    </source>
</evidence>
<protein>
    <recommendedName>
        <fullName evidence="6">Glucose dehydrogenase [FAD, quinone]</fullName>
    </recommendedName>
</protein>
<comment type="similarity">
    <text evidence="1">Belongs to the GMC oxidoreductase family.</text>
</comment>
<dbReference type="InterPro" id="IPR012132">
    <property type="entry name" value="GMC_OxRdtase"/>
</dbReference>
<name>A0ABP1Q954_9HEXA</name>
<dbReference type="SUPFAM" id="SSF54373">
    <property type="entry name" value="FAD-linked reductases, C-terminal domain"/>
    <property type="match status" value="1"/>
</dbReference>
<evidence type="ECO:0000259" key="3">
    <source>
        <dbReference type="Pfam" id="PF05199"/>
    </source>
</evidence>
<proteinExistence type="inferred from homology"/>
<dbReference type="InterPro" id="IPR007867">
    <property type="entry name" value="GMC_OxRtase_C"/>
</dbReference>
<evidence type="ECO:0000313" key="4">
    <source>
        <dbReference type="EMBL" id="CAL8094306.1"/>
    </source>
</evidence>
<comment type="caution">
    <text evidence="4">The sequence shown here is derived from an EMBL/GenBank/DDBJ whole genome shotgun (WGS) entry which is preliminary data.</text>
</comment>
<dbReference type="InterPro" id="IPR036188">
    <property type="entry name" value="FAD/NAD-bd_sf"/>
</dbReference>
<dbReference type="InterPro" id="IPR000172">
    <property type="entry name" value="GMC_OxRdtase_N"/>
</dbReference>
<dbReference type="Pfam" id="PF05199">
    <property type="entry name" value="GMC_oxred_C"/>
    <property type="match status" value="1"/>
</dbReference>
<reference evidence="4 5" key="1">
    <citation type="submission" date="2024-08" db="EMBL/GenBank/DDBJ databases">
        <authorList>
            <person name="Cucini C."/>
            <person name="Frati F."/>
        </authorList>
    </citation>
    <scope>NUCLEOTIDE SEQUENCE [LARGE SCALE GENOMIC DNA]</scope>
</reference>